<name>A0ABT8RWY9_9BURK</name>
<organism evidence="2 3">
    <name type="scientific">Variovorax ginsengisoli</name>
    <dbReference type="NCBI Taxonomy" id="363844"/>
    <lineage>
        <taxon>Bacteria</taxon>
        <taxon>Pseudomonadati</taxon>
        <taxon>Pseudomonadota</taxon>
        <taxon>Betaproteobacteria</taxon>
        <taxon>Burkholderiales</taxon>
        <taxon>Comamonadaceae</taxon>
        <taxon>Variovorax</taxon>
    </lineage>
</organism>
<dbReference type="InterPro" id="IPR023459">
    <property type="entry name" value="Tscrpt_elong_fac_GreA/B_fam"/>
</dbReference>
<keyword evidence="2" id="KW-0648">Protein biosynthesis</keyword>
<dbReference type="PANTHER" id="PTHR30437">
    <property type="entry name" value="TRANSCRIPTION ELONGATION FACTOR GREA"/>
    <property type="match status" value="1"/>
</dbReference>
<dbReference type="Gene3D" id="3.10.50.30">
    <property type="entry name" value="Transcription elongation factor, GreA/GreB, C-terminal domain"/>
    <property type="match status" value="1"/>
</dbReference>
<dbReference type="EMBL" id="JAUKVY010000001">
    <property type="protein sequence ID" value="MDO1530733.1"/>
    <property type="molecule type" value="Genomic_DNA"/>
</dbReference>
<dbReference type="Pfam" id="PF01272">
    <property type="entry name" value="GreA_GreB"/>
    <property type="match status" value="1"/>
</dbReference>
<keyword evidence="2" id="KW-0251">Elongation factor</keyword>
<dbReference type="SUPFAM" id="SSF54534">
    <property type="entry name" value="FKBP-like"/>
    <property type="match status" value="1"/>
</dbReference>
<reference evidence="2" key="1">
    <citation type="submission" date="2023-06" db="EMBL/GenBank/DDBJ databases">
        <authorList>
            <person name="Jiang Y."/>
            <person name="Liu Q."/>
        </authorList>
    </citation>
    <scope>NUCLEOTIDE SEQUENCE</scope>
    <source>
        <strain evidence="2">CGMCC 1.12090</strain>
    </source>
</reference>
<feature type="domain" description="Transcription elongation factor GreA/GreB C-terminal" evidence="1">
    <location>
        <begin position="47"/>
        <end position="122"/>
    </location>
</feature>
<dbReference type="InterPro" id="IPR001437">
    <property type="entry name" value="Tscrpt_elong_fac_GreA/B_C"/>
</dbReference>
<evidence type="ECO:0000313" key="2">
    <source>
        <dbReference type="EMBL" id="MDO1530733.1"/>
    </source>
</evidence>
<dbReference type="GO" id="GO:0003746">
    <property type="term" value="F:translation elongation factor activity"/>
    <property type="evidence" value="ECO:0007669"/>
    <property type="project" value="UniProtKB-KW"/>
</dbReference>
<evidence type="ECO:0000259" key="1">
    <source>
        <dbReference type="Pfam" id="PF01272"/>
    </source>
</evidence>
<sequence>MHATILGERTLTEHDFSRLSKLLDGHLPPALANVLGAAEVTRSREVPADIVTMYSQVELVDLHTRRRQTLTVCFPGDAEPSAGFISVLSPVGSGLLGLKVGAIARWQMPGGEEGAAEIVAIAFQPEASGDYAR</sequence>
<dbReference type="RefSeq" id="WP_301802285.1">
    <property type="nucleotide sequence ID" value="NZ_JAUJZH010000001.1"/>
</dbReference>
<dbReference type="InterPro" id="IPR036953">
    <property type="entry name" value="GreA/GreB_C_sf"/>
</dbReference>
<proteinExistence type="predicted"/>
<accession>A0ABT8RWY9</accession>
<dbReference type="PANTHER" id="PTHR30437:SF5">
    <property type="entry name" value="REGULATOR OF NUCLEOSIDE DIPHOSPHATE KINASE"/>
    <property type="match status" value="1"/>
</dbReference>
<protein>
    <submittedName>
        <fullName evidence="2">GreA/GreB family elongation factor</fullName>
    </submittedName>
</protein>
<keyword evidence="3" id="KW-1185">Reference proteome</keyword>
<gene>
    <name evidence="2" type="ORF">Q2T77_00410</name>
</gene>
<dbReference type="Proteomes" id="UP001169027">
    <property type="component" value="Unassembled WGS sequence"/>
</dbReference>
<comment type="caution">
    <text evidence="2">The sequence shown here is derived from an EMBL/GenBank/DDBJ whole genome shotgun (WGS) entry which is preliminary data.</text>
</comment>
<evidence type="ECO:0000313" key="3">
    <source>
        <dbReference type="Proteomes" id="UP001169027"/>
    </source>
</evidence>